<reference evidence="1 2" key="1">
    <citation type="submission" date="2019-07" db="EMBL/GenBank/DDBJ databases">
        <title>Qingshengfaniella alkalisoli gen. nov., sp. nov., isolated from saline soil.</title>
        <authorList>
            <person name="Xu L."/>
            <person name="Huang X.-X."/>
            <person name="Sun J.-Q."/>
        </authorList>
    </citation>
    <scope>NUCLEOTIDE SEQUENCE [LARGE SCALE GENOMIC DNA]</scope>
    <source>
        <strain evidence="1 2">DSM 27279</strain>
    </source>
</reference>
<dbReference type="PANTHER" id="PTHR30348">
    <property type="entry name" value="UNCHARACTERIZED PROTEIN YECE"/>
    <property type="match status" value="1"/>
</dbReference>
<dbReference type="Pfam" id="PF01904">
    <property type="entry name" value="DUF72"/>
    <property type="match status" value="1"/>
</dbReference>
<dbReference type="Gene3D" id="3.20.20.410">
    <property type="entry name" value="Protein of unknown function UPF0759"/>
    <property type="match status" value="1"/>
</dbReference>
<protein>
    <submittedName>
        <fullName evidence="1">DUF72 domain-containing protein</fullName>
    </submittedName>
</protein>
<sequence>MRSTASVLVGTSSFADRNLVATGRFYPPALPAAQRLAYYASQFPVVEIDSSYYALPAPSAAHGWASRSPDGFTINVKAFRAFTGHQTPLSALPAELRAELPAEQQVTFMNRMPGDVRDELWRRFQLALEPLRLSGRLGTVLFQFPAWIQANAAGEALVRYSASRLEACVPAVEFRHRSWFADAARTERTLGLVRDLGAVHVVVDQPAGFEDAVPAVWAATHDEYAMLRLHGRNAAGWRRGAGGSSERFDYVYSPDELAELARQAQQLARLARRTHVVFNTNREDQGVVNARAFEQALAELAR</sequence>
<dbReference type="InterPro" id="IPR002763">
    <property type="entry name" value="DUF72"/>
</dbReference>
<accession>A0A556A7N6</accession>
<dbReference type="InterPro" id="IPR036520">
    <property type="entry name" value="UPF0759_sf"/>
</dbReference>
<dbReference type="OrthoDB" id="9780310at2"/>
<name>A0A556A7N6_9BURK</name>
<dbReference type="SUPFAM" id="SSF117396">
    <property type="entry name" value="TM1631-like"/>
    <property type="match status" value="1"/>
</dbReference>
<evidence type="ECO:0000313" key="2">
    <source>
        <dbReference type="Proteomes" id="UP000318405"/>
    </source>
</evidence>
<dbReference type="EMBL" id="VLTJ01000042">
    <property type="protein sequence ID" value="TSH88889.1"/>
    <property type="molecule type" value="Genomic_DNA"/>
</dbReference>
<comment type="caution">
    <text evidence="1">The sequence shown here is derived from an EMBL/GenBank/DDBJ whole genome shotgun (WGS) entry which is preliminary data.</text>
</comment>
<dbReference type="AlphaFoldDB" id="A0A556A7N6"/>
<evidence type="ECO:0000313" key="1">
    <source>
        <dbReference type="EMBL" id="TSH88889.1"/>
    </source>
</evidence>
<dbReference type="PANTHER" id="PTHR30348:SF13">
    <property type="entry name" value="UPF0759 PROTEIN YUNF"/>
    <property type="match status" value="1"/>
</dbReference>
<gene>
    <name evidence="1" type="ORF">FOZ76_24970</name>
</gene>
<keyword evidence="2" id="KW-1185">Reference proteome</keyword>
<dbReference type="RefSeq" id="WP_143951005.1">
    <property type="nucleotide sequence ID" value="NZ_BAABMB010000005.1"/>
</dbReference>
<dbReference type="Proteomes" id="UP000318405">
    <property type="component" value="Unassembled WGS sequence"/>
</dbReference>
<organism evidence="1 2">
    <name type="scientific">Verticiella sediminum</name>
    <dbReference type="NCBI Taxonomy" id="1247510"/>
    <lineage>
        <taxon>Bacteria</taxon>
        <taxon>Pseudomonadati</taxon>
        <taxon>Pseudomonadota</taxon>
        <taxon>Betaproteobacteria</taxon>
        <taxon>Burkholderiales</taxon>
        <taxon>Alcaligenaceae</taxon>
        <taxon>Verticiella</taxon>
    </lineage>
</organism>
<proteinExistence type="predicted"/>